<name>A0A7W7WW56_9PSEU</name>
<keyword evidence="2" id="KW-1185">Reference proteome</keyword>
<evidence type="ECO:0008006" key="3">
    <source>
        <dbReference type="Google" id="ProtNLM"/>
    </source>
</evidence>
<evidence type="ECO:0000313" key="2">
    <source>
        <dbReference type="Proteomes" id="UP000542674"/>
    </source>
</evidence>
<dbReference type="Proteomes" id="UP000542674">
    <property type="component" value="Unassembled WGS sequence"/>
</dbReference>
<reference evidence="1 2" key="1">
    <citation type="submission" date="2020-08" db="EMBL/GenBank/DDBJ databases">
        <title>Sequencing the genomes of 1000 actinobacteria strains.</title>
        <authorList>
            <person name="Klenk H.-P."/>
        </authorList>
    </citation>
    <scope>NUCLEOTIDE SEQUENCE [LARGE SCALE GENOMIC DNA]</scope>
    <source>
        <strain evidence="1 2">DSM 45084</strain>
    </source>
</reference>
<dbReference type="AlphaFoldDB" id="A0A7W7WW56"/>
<comment type="caution">
    <text evidence="1">The sequence shown here is derived from an EMBL/GenBank/DDBJ whole genome shotgun (WGS) entry which is preliminary data.</text>
</comment>
<dbReference type="RefSeq" id="WP_184669428.1">
    <property type="nucleotide sequence ID" value="NZ_BAABAI010000038.1"/>
</dbReference>
<proteinExistence type="predicted"/>
<evidence type="ECO:0000313" key="1">
    <source>
        <dbReference type="EMBL" id="MBB4965761.1"/>
    </source>
</evidence>
<dbReference type="InterPro" id="IPR025680">
    <property type="entry name" value="DddI"/>
</dbReference>
<dbReference type="EMBL" id="JACHJS010000001">
    <property type="protein sequence ID" value="MBB4965761.1"/>
    <property type="molecule type" value="Genomic_DNA"/>
</dbReference>
<gene>
    <name evidence="1" type="ORF">F4559_003120</name>
</gene>
<dbReference type="Pfam" id="PF14430">
    <property type="entry name" value="Imm1"/>
    <property type="match status" value="1"/>
</dbReference>
<organism evidence="1 2">
    <name type="scientific">Saccharothrix violaceirubra</name>
    <dbReference type="NCBI Taxonomy" id="413306"/>
    <lineage>
        <taxon>Bacteria</taxon>
        <taxon>Bacillati</taxon>
        <taxon>Actinomycetota</taxon>
        <taxon>Actinomycetes</taxon>
        <taxon>Pseudonocardiales</taxon>
        <taxon>Pseudonocardiaceae</taxon>
        <taxon>Saccharothrix</taxon>
    </lineage>
</organism>
<sequence>MSPHELEVWFDAAQDETVPVLVRTDAELDALLDRLVDRDLPHPPNMTLTTRPLVGPHATPDHLVKIDTDRSAGLGAILLLGPLDIVPTTALDHDRIDPEGGIWVTRTDPPAPDTAPPLYIDKATRTRYPHDAALPLATWRIALHELLHTGLRPTTVDWQPSDVY</sequence>
<protein>
    <recommendedName>
        <fullName evidence="3">Immunity protein Imm1</fullName>
    </recommendedName>
</protein>
<accession>A0A7W7WW56</accession>